<evidence type="ECO:0000313" key="2">
    <source>
        <dbReference type="EMBL" id="SVC95997.1"/>
    </source>
</evidence>
<keyword evidence="1" id="KW-0812">Transmembrane</keyword>
<reference evidence="2" key="1">
    <citation type="submission" date="2018-05" db="EMBL/GenBank/DDBJ databases">
        <authorList>
            <person name="Lanie J.A."/>
            <person name="Ng W.-L."/>
            <person name="Kazmierczak K.M."/>
            <person name="Andrzejewski T.M."/>
            <person name="Davidsen T.M."/>
            <person name="Wayne K.J."/>
            <person name="Tettelin H."/>
            <person name="Glass J.I."/>
            <person name="Rusch D."/>
            <person name="Podicherti R."/>
            <person name="Tsui H.-C.T."/>
            <person name="Winkler M.E."/>
        </authorList>
    </citation>
    <scope>NUCLEOTIDE SEQUENCE</scope>
</reference>
<keyword evidence="1" id="KW-0472">Membrane</keyword>
<dbReference type="AlphaFoldDB" id="A0A382RFQ2"/>
<keyword evidence="1" id="KW-1133">Transmembrane helix</keyword>
<name>A0A382RFQ2_9ZZZZ</name>
<organism evidence="2">
    <name type="scientific">marine metagenome</name>
    <dbReference type="NCBI Taxonomy" id="408172"/>
    <lineage>
        <taxon>unclassified sequences</taxon>
        <taxon>metagenomes</taxon>
        <taxon>ecological metagenomes</taxon>
    </lineage>
</organism>
<protein>
    <submittedName>
        <fullName evidence="2">Uncharacterized protein</fullName>
    </submittedName>
</protein>
<accession>A0A382RFQ2</accession>
<gene>
    <name evidence="2" type="ORF">METZ01_LOCUS348851</name>
</gene>
<sequence length="41" mass="4475">MKWPIIMIASGIGGLAILMLLVYLAIPEPLIEYCPVGQNEC</sequence>
<dbReference type="EMBL" id="UINC01121093">
    <property type="protein sequence ID" value="SVC95997.1"/>
    <property type="molecule type" value="Genomic_DNA"/>
</dbReference>
<feature type="transmembrane region" description="Helical" evidence="1">
    <location>
        <begin position="6"/>
        <end position="26"/>
    </location>
</feature>
<proteinExistence type="predicted"/>
<evidence type="ECO:0000256" key="1">
    <source>
        <dbReference type="SAM" id="Phobius"/>
    </source>
</evidence>